<keyword evidence="1" id="KW-0812">Transmembrane</keyword>
<gene>
    <name evidence="2" type="ORF">T190115A13A_40204</name>
</gene>
<evidence type="ECO:0008006" key="4">
    <source>
        <dbReference type="Google" id="ProtNLM"/>
    </source>
</evidence>
<proteinExistence type="predicted"/>
<evidence type="ECO:0000313" key="3">
    <source>
        <dbReference type="Proteomes" id="UP001497602"/>
    </source>
</evidence>
<evidence type="ECO:0000256" key="1">
    <source>
        <dbReference type="SAM" id="Phobius"/>
    </source>
</evidence>
<accession>A0ABP1FBF4</accession>
<comment type="caution">
    <text evidence="2">The sequence shown here is derived from an EMBL/GenBank/DDBJ whole genome shotgun (WGS) entry which is preliminary data.</text>
</comment>
<dbReference type="InterPro" id="IPR004891">
    <property type="entry name" value="Mercury-R_MerC"/>
</dbReference>
<feature type="transmembrane region" description="Helical" evidence="1">
    <location>
        <begin position="46"/>
        <end position="67"/>
    </location>
</feature>
<sequence>MILTRQSDALGAVASSLCAFHCFVTPILFAVQTCSAACSHGSSTPSWWGFIDYIFIGVSLLAVYASSKSTSSNWIKYLLWVSWILCATVIFMEKTQLLSLPEITIYFPSLLLAFLHLYNRKHFSCKESEC</sequence>
<protein>
    <recommendedName>
        <fullName evidence="4">MerC domain-containing protein</fullName>
    </recommendedName>
</protein>
<feature type="transmembrane region" description="Helical" evidence="1">
    <location>
        <begin position="74"/>
        <end position="92"/>
    </location>
</feature>
<dbReference type="Pfam" id="PF03203">
    <property type="entry name" value="MerC"/>
    <property type="match status" value="1"/>
</dbReference>
<keyword evidence="1" id="KW-0472">Membrane</keyword>
<evidence type="ECO:0000313" key="2">
    <source>
        <dbReference type="EMBL" id="CAL2107682.1"/>
    </source>
</evidence>
<reference evidence="2 3" key="1">
    <citation type="submission" date="2024-05" db="EMBL/GenBank/DDBJ databases">
        <authorList>
            <person name="Duchaud E."/>
        </authorList>
    </citation>
    <scope>NUCLEOTIDE SEQUENCE [LARGE SCALE GENOMIC DNA]</scope>
    <source>
        <strain evidence="2">Ena-SAMPLE-TAB-13-05-2024-13:56:06:370-140305</strain>
    </source>
</reference>
<dbReference type="Proteomes" id="UP001497602">
    <property type="component" value="Unassembled WGS sequence"/>
</dbReference>
<name>A0ABP1FBF4_9FLAO</name>
<keyword evidence="3" id="KW-1185">Reference proteome</keyword>
<dbReference type="RefSeq" id="WP_348706091.1">
    <property type="nucleotide sequence ID" value="NZ_CAXIYA010000037.1"/>
</dbReference>
<dbReference type="EMBL" id="CAXJRC010000041">
    <property type="protein sequence ID" value="CAL2107682.1"/>
    <property type="molecule type" value="Genomic_DNA"/>
</dbReference>
<organism evidence="2 3">
    <name type="scientific">Tenacibaculum vairaonense</name>
    <dbReference type="NCBI Taxonomy" id="3137860"/>
    <lineage>
        <taxon>Bacteria</taxon>
        <taxon>Pseudomonadati</taxon>
        <taxon>Bacteroidota</taxon>
        <taxon>Flavobacteriia</taxon>
        <taxon>Flavobacteriales</taxon>
        <taxon>Flavobacteriaceae</taxon>
        <taxon>Tenacibaculum</taxon>
    </lineage>
</organism>
<keyword evidence="1" id="KW-1133">Transmembrane helix</keyword>
<feature type="transmembrane region" description="Helical" evidence="1">
    <location>
        <begin position="98"/>
        <end position="118"/>
    </location>
</feature>